<dbReference type="GO" id="GO:0006083">
    <property type="term" value="P:acetate metabolic process"/>
    <property type="evidence" value="ECO:0007669"/>
    <property type="project" value="TreeGrafter"/>
</dbReference>
<dbReference type="InterPro" id="IPR043129">
    <property type="entry name" value="ATPase_NBD"/>
</dbReference>
<dbReference type="Pfam" id="PF00871">
    <property type="entry name" value="Acetate_kinase"/>
    <property type="match status" value="1"/>
</dbReference>
<dbReference type="GO" id="GO:0000287">
    <property type="term" value="F:magnesium ion binding"/>
    <property type="evidence" value="ECO:0007669"/>
    <property type="project" value="UniProtKB-UniRule"/>
</dbReference>
<keyword evidence="8 9" id="KW-0460">Magnesium</keyword>
<evidence type="ECO:0000256" key="7">
    <source>
        <dbReference type="ARBA" id="ARBA00022840"/>
    </source>
</evidence>
<keyword evidence="13" id="KW-1185">Reference proteome</keyword>
<protein>
    <recommendedName>
        <fullName evidence="9">Acetate kinase</fullName>
        <ecNumber evidence="9">2.7.2.1</ecNumber>
    </recommendedName>
    <alternativeName>
        <fullName evidence="9">Acetokinase</fullName>
    </alternativeName>
</protein>
<keyword evidence="6 9" id="KW-0418">Kinase</keyword>
<comment type="catalytic activity">
    <reaction evidence="9">
        <text>acetate + ATP = acetyl phosphate + ADP</text>
        <dbReference type="Rhea" id="RHEA:11352"/>
        <dbReference type="ChEBI" id="CHEBI:22191"/>
        <dbReference type="ChEBI" id="CHEBI:30089"/>
        <dbReference type="ChEBI" id="CHEBI:30616"/>
        <dbReference type="ChEBI" id="CHEBI:456216"/>
        <dbReference type="EC" id="2.7.2.1"/>
    </reaction>
</comment>
<dbReference type="AlphaFoldDB" id="A0A366H6C1"/>
<dbReference type="InterPro" id="IPR004372">
    <property type="entry name" value="Ac/propionate_kinase"/>
</dbReference>
<gene>
    <name evidence="9" type="primary">ackA</name>
    <name evidence="12" type="ORF">DFR37_110161</name>
</gene>
<feature type="binding site" evidence="9">
    <location>
        <position position="136"/>
    </location>
    <ligand>
        <name>substrate</name>
    </ligand>
</feature>
<dbReference type="GO" id="GO:0005829">
    <property type="term" value="C:cytosol"/>
    <property type="evidence" value="ECO:0007669"/>
    <property type="project" value="TreeGrafter"/>
</dbReference>
<evidence type="ECO:0000256" key="2">
    <source>
        <dbReference type="ARBA" id="ARBA00022490"/>
    </source>
</evidence>
<dbReference type="HAMAP" id="MF_00020">
    <property type="entry name" value="Acetate_kinase"/>
    <property type="match status" value="1"/>
</dbReference>
<dbReference type="PANTHER" id="PTHR21060:SF21">
    <property type="entry name" value="ACETATE KINASE"/>
    <property type="match status" value="1"/>
</dbReference>
<dbReference type="PIRSF" id="PIRSF000722">
    <property type="entry name" value="Acetate_prop_kin"/>
    <property type="match status" value="1"/>
</dbReference>
<evidence type="ECO:0000313" key="13">
    <source>
        <dbReference type="Proteomes" id="UP000253628"/>
    </source>
</evidence>
<dbReference type="PRINTS" id="PR00471">
    <property type="entry name" value="ACETATEKNASE"/>
</dbReference>
<dbReference type="EC" id="2.7.2.1" evidence="9"/>
<comment type="cofactor">
    <cofactor evidence="9">
        <name>Mg(2+)</name>
        <dbReference type="ChEBI" id="CHEBI:18420"/>
    </cofactor>
    <cofactor evidence="9">
        <name>Mn(2+)</name>
        <dbReference type="ChEBI" id="CHEBI:29035"/>
    </cofactor>
    <text evidence="9">Mg(2+). Can also accept Mn(2+).</text>
</comment>
<dbReference type="SUPFAM" id="SSF53067">
    <property type="entry name" value="Actin-like ATPase domain"/>
    <property type="match status" value="2"/>
</dbReference>
<comment type="caution">
    <text evidence="9">Lacks conserved residue(s) required for the propagation of feature annotation.</text>
</comment>
<evidence type="ECO:0000256" key="3">
    <source>
        <dbReference type="ARBA" id="ARBA00022679"/>
    </source>
</evidence>
<evidence type="ECO:0000256" key="9">
    <source>
        <dbReference type="HAMAP-Rule" id="MF_00020"/>
    </source>
</evidence>
<dbReference type="InterPro" id="IPR000890">
    <property type="entry name" value="Aliphatic_acid_kin_short-chain"/>
</dbReference>
<feature type="active site" description="Proton donor/acceptor" evidence="9">
    <location>
        <position position="193"/>
    </location>
</feature>
<accession>A0A366H6C1</accession>
<feature type="site" description="Transition state stabilizer" evidence="9">
    <location>
        <position position="224"/>
    </location>
</feature>
<feature type="binding site" evidence="9">
    <location>
        <position position="54"/>
    </location>
    <ligand>
        <name>Mg(2+)</name>
        <dbReference type="ChEBI" id="CHEBI:18420"/>
    </ligand>
</feature>
<keyword evidence="3 9" id="KW-0808">Transferase</keyword>
<feature type="binding site" evidence="9">
    <location>
        <begin position="251"/>
        <end position="255"/>
    </location>
    <ligand>
        <name>ATP</name>
        <dbReference type="ChEBI" id="CHEBI:30616"/>
    </ligand>
</feature>
<dbReference type="Gene3D" id="3.30.420.40">
    <property type="match status" value="2"/>
</dbReference>
<keyword evidence="2 9" id="KW-0963">Cytoplasm</keyword>
<dbReference type="GO" id="GO:0006085">
    <property type="term" value="P:acetyl-CoA biosynthetic process"/>
    <property type="evidence" value="ECO:0007669"/>
    <property type="project" value="UniProtKB-UniRule"/>
</dbReference>
<organism evidence="12 13">
    <name type="scientific">Eoetvoesiella caeni</name>
    <dbReference type="NCBI Taxonomy" id="645616"/>
    <lineage>
        <taxon>Bacteria</taxon>
        <taxon>Pseudomonadati</taxon>
        <taxon>Pseudomonadota</taxon>
        <taxon>Betaproteobacteria</taxon>
        <taxon>Burkholderiales</taxon>
        <taxon>Alcaligenaceae</taxon>
        <taxon>Eoetvoesiella</taxon>
    </lineage>
</organism>
<keyword evidence="5 9" id="KW-0547">Nucleotide-binding</keyword>
<dbReference type="Proteomes" id="UP000253628">
    <property type="component" value="Unassembled WGS sequence"/>
</dbReference>
<comment type="function">
    <text evidence="9">Catalyzes the formation of acetyl phosphate from acetate and ATP. Can also catalyze the reverse reaction.</text>
</comment>
<dbReference type="GO" id="GO:0005524">
    <property type="term" value="F:ATP binding"/>
    <property type="evidence" value="ECO:0007669"/>
    <property type="project" value="UniProtKB-KW"/>
</dbReference>
<dbReference type="PROSITE" id="PS01075">
    <property type="entry name" value="ACETATE_KINASE_1"/>
    <property type="match status" value="1"/>
</dbReference>
<dbReference type="UniPathway" id="UPA00340">
    <property type="reaction ID" value="UER00458"/>
</dbReference>
<dbReference type="PANTHER" id="PTHR21060">
    <property type="entry name" value="ACETATE KINASE"/>
    <property type="match status" value="1"/>
</dbReference>
<comment type="pathway">
    <text evidence="9">Metabolic intermediate biosynthesis; acetyl-CoA biosynthesis; acetyl-CoA from acetate: step 1/2.</text>
</comment>
<evidence type="ECO:0000256" key="8">
    <source>
        <dbReference type="ARBA" id="ARBA00022842"/>
    </source>
</evidence>
<comment type="caution">
    <text evidence="12">The sequence shown here is derived from an EMBL/GenBank/DDBJ whole genome shotgun (WGS) entry which is preliminary data.</text>
</comment>
<evidence type="ECO:0000256" key="10">
    <source>
        <dbReference type="RuleBase" id="RU003835"/>
    </source>
</evidence>
<sequence length="446" mass="48368">MAATQRAESDDDESAGIPEHRGDVTGAGQKEDDMMDATKARSWRPEHGLILVLNCGSSSIKFAVFDPSATPLPRQALWNGKVQGIGGADPDFGETGVAPFPIELDTARPYRAALRLIRDRVSQRLDGRRIGAVAHRIVHGGSKYFEPVRVDLQVLTDLQEYIPLAPLHQPFALEAIDILLRERPELPQVACFDTGFHHSIPKIERVLPLPYAAWERGLRRYGFHGLSYAYMAVALPERHGDAARRRTIVAHLGSGASLCAMQGLQSVATTMGFSALDGLMMGTRTGALDPGAVLYLMEIEKLSLEQVGRVLYHESGLLGVSGISAEPRIIVRHENDEGETGERARLALALYVRRIVREIGALVAVLGGLDMLVFTAGVGEHNAFIRERVCAALSFLGVALDTDANASDAATISPDHSQVIVAVEPTNEEWIAASHALSCLDRGKVR</sequence>
<keyword evidence="7 9" id="KW-0067">ATP-binding</keyword>
<evidence type="ECO:0000256" key="11">
    <source>
        <dbReference type="SAM" id="MobiDB-lite"/>
    </source>
</evidence>
<comment type="subcellular location">
    <subcellularLocation>
        <location evidence="9">Cytoplasm</location>
    </subcellularLocation>
</comment>
<dbReference type="NCBIfam" id="TIGR00016">
    <property type="entry name" value="ackA"/>
    <property type="match status" value="1"/>
</dbReference>
<feature type="compositionally biased region" description="Basic and acidic residues" evidence="11">
    <location>
        <begin position="18"/>
        <end position="35"/>
    </location>
</feature>
<evidence type="ECO:0000256" key="1">
    <source>
        <dbReference type="ARBA" id="ARBA00008748"/>
    </source>
</evidence>
<dbReference type="GO" id="GO:0008776">
    <property type="term" value="F:acetate kinase activity"/>
    <property type="evidence" value="ECO:0007669"/>
    <property type="project" value="UniProtKB-UniRule"/>
</dbReference>
<dbReference type="EMBL" id="QNRQ01000010">
    <property type="protein sequence ID" value="RBP37204.1"/>
    <property type="molecule type" value="Genomic_DNA"/>
</dbReference>
<comment type="similarity">
    <text evidence="1 9 10">Belongs to the acetokinase family.</text>
</comment>
<reference evidence="12 13" key="1">
    <citation type="submission" date="2018-06" db="EMBL/GenBank/DDBJ databases">
        <title>Genomic Encyclopedia of Type Strains, Phase IV (KMG-IV): sequencing the most valuable type-strain genomes for metagenomic binning, comparative biology and taxonomic classification.</title>
        <authorList>
            <person name="Goeker M."/>
        </authorList>
    </citation>
    <scope>NUCLEOTIDE SEQUENCE [LARGE SCALE GENOMIC DNA]</scope>
    <source>
        <strain evidence="12 13">DSM 25520</strain>
    </source>
</reference>
<comment type="subunit">
    <text evidence="9">Homodimer.</text>
</comment>
<feature type="region of interest" description="Disordered" evidence="11">
    <location>
        <begin position="1"/>
        <end position="35"/>
    </location>
</feature>
<feature type="site" description="Transition state stabilizer" evidence="9">
    <location>
        <position position="284"/>
    </location>
</feature>
<name>A0A366H6C1_9BURK</name>
<evidence type="ECO:0000256" key="4">
    <source>
        <dbReference type="ARBA" id="ARBA00022723"/>
    </source>
</evidence>
<keyword evidence="4 9" id="KW-0479">Metal-binding</keyword>
<feature type="binding site" evidence="9">
    <location>
        <position position="428"/>
    </location>
    <ligand>
        <name>Mg(2+)</name>
        <dbReference type="ChEBI" id="CHEBI:18420"/>
    </ligand>
</feature>
<feature type="binding site" evidence="9">
    <location>
        <position position="61"/>
    </location>
    <ligand>
        <name>ATP</name>
        <dbReference type="ChEBI" id="CHEBI:30616"/>
    </ligand>
</feature>
<dbReference type="InterPro" id="IPR023865">
    <property type="entry name" value="Aliphatic_acid_kinase_CS"/>
</dbReference>
<proteinExistence type="inferred from homology"/>
<evidence type="ECO:0000313" key="12">
    <source>
        <dbReference type="EMBL" id="RBP37204.1"/>
    </source>
</evidence>
<evidence type="ECO:0000256" key="6">
    <source>
        <dbReference type="ARBA" id="ARBA00022777"/>
    </source>
</evidence>
<feature type="binding site" evidence="9">
    <location>
        <begin position="377"/>
        <end position="381"/>
    </location>
    <ligand>
        <name>ATP</name>
        <dbReference type="ChEBI" id="CHEBI:30616"/>
    </ligand>
</feature>
<evidence type="ECO:0000256" key="5">
    <source>
        <dbReference type="ARBA" id="ARBA00022741"/>
    </source>
</evidence>